<feature type="domain" description="FecR N-terminal" evidence="3">
    <location>
        <begin position="30"/>
        <end position="71"/>
    </location>
</feature>
<organism evidence="4 5">
    <name type="scientific">Aliidongia dinghuensis</name>
    <dbReference type="NCBI Taxonomy" id="1867774"/>
    <lineage>
        <taxon>Bacteria</taxon>
        <taxon>Pseudomonadati</taxon>
        <taxon>Pseudomonadota</taxon>
        <taxon>Alphaproteobacteria</taxon>
        <taxon>Rhodospirillales</taxon>
        <taxon>Dongiaceae</taxon>
        <taxon>Aliidongia</taxon>
    </lineage>
</organism>
<gene>
    <name evidence="4" type="primary">vreR</name>
    <name evidence="4" type="ORF">GCM10011611_56700</name>
</gene>
<dbReference type="Proteomes" id="UP000646365">
    <property type="component" value="Unassembled WGS sequence"/>
</dbReference>
<evidence type="ECO:0000313" key="5">
    <source>
        <dbReference type="Proteomes" id="UP000646365"/>
    </source>
</evidence>
<dbReference type="PANTHER" id="PTHR30273">
    <property type="entry name" value="PERIPLASMIC SIGNAL SENSOR AND SIGMA FACTOR ACTIVATOR FECR-RELATED"/>
    <property type="match status" value="1"/>
</dbReference>
<evidence type="ECO:0000256" key="1">
    <source>
        <dbReference type="SAM" id="MobiDB-lite"/>
    </source>
</evidence>
<dbReference type="Pfam" id="PF16220">
    <property type="entry name" value="DUF4880"/>
    <property type="match status" value="1"/>
</dbReference>
<sequence length="348" mass="36949">MIESDNLKPMRLSPTNPPDEALQDFDPIEREAYEWVARYMGGEMTPADIEAIKQWYGQSPAHAAAYAKARRVWMGLGPAASAVMRQNGEAGETVSGFRTFRGGPRVVGRRTFLGGAVAAAAAASGYVAVRPPWGLWPSVAEVTADYRTATGEQRQVTFGSALALDLNTRTSIAIRARTASETRIALVSGETAVSAGAASPPLTVTAGAGRVTATRAKFDLRYEDAVVQVTCIEGAIDVECNGASQRLAARQQVGYGADGMSAVTSIDPDAVTAWQRGLLIFDGAPVAQVISEVNRYRPGRIVLMNPDIGQHLLSARLRIAEADKIVDQIVHIFGAKATNLPGGIVILT</sequence>
<dbReference type="InterPro" id="IPR006860">
    <property type="entry name" value="FecR"/>
</dbReference>
<evidence type="ECO:0000259" key="3">
    <source>
        <dbReference type="Pfam" id="PF16220"/>
    </source>
</evidence>
<evidence type="ECO:0000313" key="4">
    <source>
        <dbReference type="EMBL" id="GGF42942.1"/>
    </source>
</evidence>
<feature type="region of interest" description="Disordered" evidence="1">
    <location>
        <begin position="1"/>
        <end position="23"/>
    </location>
</feature>
<feature type="domain" description="FecR protein" evidence="2">
    <location>
        <begin position="145"/>
        <end position="236"/>
    </location>
</feature>
<dbReference type="GO" id="GO:0016989">
    <property type="term" value="F:sigma factor antagonist activity"/>
    <property type="evidence" value="ECO:0007669"/>
    <property type="project" value="TreeGrafter"/>
</dbReference>
<name>A0A8J3E4Z9_9PROT</name>
<dbReference type="AlphaFoldDB" id="A0A8J3E4Z9"/>
<comment type="caution">
    <text evidence="4">The sequence shown here is derived from an EMBL/GenBank/DDBJ whole genome shotgun (WGS) entry which is preliminary data.</text>
</comment>
<dbReference type="InterPro" id="IPR012373">
    <property type="entry name" value="Ferrdict_sens_TM"/>
</dbReference>
<keyword evidence="5" id="KW-1185">Reference proteome</keyword>
<dbReference type="Gene3D" id="2.60.120.1440">
    <property type="match status" value="1"/>
</dbReference>
<accession>A0A8J3E4Z9</accession>
<dbReference type="InterPro" id="IPR032623">
    <property type="entry name" value="FecR_N"/>
</dbReference>
<dbReference type="PIRSF" id="PIRSF018266">
    <property type="entry name" value="FecR"/>
    <property type="match status" value="1"/>
</dbReference>
<protein>
    <submittedName>
        <fullName evidence="4">Sigma factor regulator VreR</fullName>
    </submittedName>
</protein>
<evidence type="ECO:0000259" key="2">
    <source>
        <dbReference type="Pfam" id="PF04773"/>
    </source>
</evidence>
<dbReference type="Pfam" id="PF04773">
    <property type="entry name" value="FecR"/>
    <property type="match status" value="1"/>
</dbReference>
<dbReference type="PANTHER" id="PTHR30273:SF2">
    <property type="entry name" value="PROTEIN FECR"/>
    <property type="match status" value="1"/>
</dbReference>
<reference evidence="4" key="2">
    <citation type="submission" date="2020-09" db="EMBL/GenBank/DDBJ databases">
        <authorList>
            <person name="Sun Q."/>
            <person name="Zhou Y."/>
        </authorList>
    </citation>
    <scope>NUCLEOTIDE SEQUENCE</scope>
    <source>
        <strain evidence="4">CGMCC 1.15725</strain>
    </source>
</reference>
<proteinExistence type="predicted"/>
<reference evidence="4" key="1">
    <citation type="journal article" date="2014" name="Int. J. Syst. Evol. Microbiol.">
        <title>Complete genome sequence of Corynebacterium casei LMG S-19264T (=DSM 44701T), isolated from a smear-ripened cheese.</title>
        <authorList>
            <consortium name="US DOE Joint Genome Institute (JGI-PGF)"/>
            <person name="Walter F."/>
            <person name="Albersmeier A."/>
            <person name="Kalinowski J."/>
            <person name="Ruckert C."/>
        </authorList>
    </citation>
    <scope>NUCLEOTIDE SEQUENCE</scope>
    <source>
        <strain evidence="4">CGMCC 1.15725</strain>
    </source>
</reference>
<dbReference type="EMBL" id="BMJQ01000019">
    <property type="protein sequence ID" value="GGF42942.1"/>
    <property type="molecule type" value="Genomic_DNA"/>
</dbReference>